<dbReference type="PANTHER" id="PTHR33233:SF17">
    <property type="entry name" value="DUF4283 DOMAIN-CONTAINING PROTEIN"/>
    <property type="match status" value="1"/>
</dbReference>
<dbReference type="KEGG" id="soe:110789768"/>
<dbReference type="SUPFAM" id="SSF56219">
    <property type="entry name" value="DNase I-like"/>
    <property type="match status" value="1"/>
</dbReference>
<evidence type="ECO:0000313" key="4">
    <source>
        <dbReference type="RefSeq" id="XP_021850162.2"/>
    </source>
</evidence>
<accession>A0A9R0IJ31</accession>
<feature type="domain" description="DUF4283" evidence="2">
    <location>
        <begin position="133"/>
        <end position="217"/>
    </location>
</feature>
<protein>
    <recommendedName>
        <fullName evidence="5">DUF4283 domain-containing protein</fullName>
    </recommendedName>
</protein>
<name>A0A9R0IJ31_SPIOL</name>
<dbReference type="InterPro" id="IPR025558">
    <property type="entry name" value="DUF4283"/>
</dbReference>
<dbReference type="Gene3D" id="3.60.10.10">
    <property type="entry name" value="Endonuclease/exonuclease/phosphatase"/>
    <property type="match status" value="1"/>
</dbReference>
<dbReference type="GeneID" id="110789768"/>
<evidence type="ECO:0008006" key="5">
    <source>
        <dbReference type="Google" id="ProtNLM"/>
    </source>
</evidence>
<feature type="domain" description="Endonuclease/exonuclease/phosphatase" evidence="1">
    <location>
        <begin position="443"/>
        <end position="663"/>
    </location>
</feature>
<dbReference type="PANTHER" id="PTHR33233">
    <property type="entry name" value="ENDONUCLEASE/EXONUCLEASE/PHOSPHATASE"/>
    <property type="match status" value="1"/>
</dbReference>
<reference evidence="3" key="1">
    <citation type="journal article" date="2021" name="Nat. Commun.">
        <title>Genomic analyses provide insights into spinach domestication and the genetic basis of agronomic traits.</title>
        <authorList>
            <person name="Cai X."/>
            <person name="Sun X."/>
            <person name="Xu C."/>
            <person name="Sun H."/>
            <person name="Wang X."/>
            <person name="Ge C."/>
            <person name="Zhang Z."/>
            <person name="Wang Q."/>
            <person name="Fei Z."/>
            <person name="Jiao C."/>
            <person name="Wang Q."/>
        </authorList>
    </citation>
    <scope>NUCLEOTIDE SEQUENCE [LARGE SCALE GENOMIC DNA]</scope>
    <source>
        <strain evidence="3">cv. Varoflay</strain>
    </source>
</reference>
<gene>
    <name evidence="4" type="primary">LOC110789768</name>
</gene>
<dbReference type="GO" id="GO:0003824">
    <property type="term" value="F:catalytic activity"/>
    <property type="evidence" value="ECO:0007669"/>
    <property type="project" value="InterPro"/>
</dbReference>
<organism evidence="3 4">
    <name type="scientific">Spinacia oleracea</name>
    <name type="common">Spinach</name>
    <dbReference type="NCBI Taxonomy" id="3562"/>
    <lineage>
        <taxon>Eukaryota</taxon>
        <taxon>Viridiplantae</taxon>
        <taxon>Streptophyta</taxon>
        <taxon>Embryophyta</taxon>
        <taxon>Tracheophyta</taxon>
        <taxon>Spermatophyta</taxon>
        <taxon>Magnoliopsida</taxon>
        <taxon>eudicotyledons</taxon>
        <taxon>Gunneridae</taxon>
        <taxon>Pentapetalae</taxon>
        <taxon>Caryophyllales</taxon>
        <taxon>Chenopodiaceae</taxon>
        <taxon>Chenopodioideae</taxon>
        <taxon>Anserineae</taxon>
        <taxon>Spinacia</taxon>
    </lineage>
</organism>
<proteinExistence type="predicted"/>
<evidence type="ECO:0000313" key="3">
    <source>
        <dbReference type="Proteomes" id="UP000813463"/>
    </source>
</evidence>
<dbReference type="Pfam" id="PF03372">
    <property type="entry name" value="Exo_endo_phos"/>
    <property type="match status" value="1"/>
</dbReference>
<dbReference type="AlphaFoldDB" id="A0A9R0IJ31"/>
<dbReference type="InterPro" id="IPR005135">
    <property type="entry name" value="Endo/exonuclease/phosphatase"/>
</dbReference>
<dbReference type="Pfam" id="PF14111">
    <property type="entry name" value="DUF4283"/>
    <property type="match status" value="1"/>
</dbReference>
<sequence length="779" mass="87050">MQEAIDAYHAAINYTPSLPAQTQLVSPKILETVEGVQDSGVLRGSALEKVKEMMRSVNAVLGLKNEHIDATQQRTSSSKEQCESGPLSSTPWVSLFKGAQLTSKGNALSFIPPTISDGCPVAGLDSLDIKCMAAKWDAALILYVVGEKPSIGAVIRYIANEWKNLSKPSVFLHDEGYFVIKFAAKKDRDSVLLSGPHSFFGRPMITKPWNANFDFQEEILRVIPVWVRLPNLPLSCWGTDSLSRIGSLIGVPLFADECTSKQLRISFSRMLIEVDITKELPKTVQIQNSEGVAIRQKVEYDWLPPFCKSCKVMGHDCSIKKSNTTRFQPAVFVKHTQKIQKVWRPKEPMVNVVPVIVEDETCAETVKEVASTVVENTPAAIAQPSDDGWRVVSRRRRETRSHISALGLAQVHTSVVSSSEDDDGGGGVGGGEGTVEFPPMIICSWNVRGLNAPSKVVEVRRFLQKNNVDVVALVETRVRDNNVKKVQTKLGGEWKWEMNYSYSPKGRIWVGWRHSLITYQVVNKTDQFIHGVICTKTGLTTFEFTGVYGLHTIDHRKPLWVDLVNTASKPWLLMGDFNSVLYSGDRINGNQVQDSETRDFEGCIDAAGLAELKSCGHFFSWSNKGQGDMRISSRIDRALGFAAWHTVFDGAVVDYLNPGLSDHSPLVLTCNLEDHSKGRPFRFFNYMADHPSFNQVFHDGWKVNIHGTAMHQVWQKLKCVKQGLKTLHKKEFARLEERIDTIRTDLDGIQHQLAATPTDTELQVNEKKQTELLKKFLGI</sequence>
<evidence type="ECO:0000259" key="2">
    <source>
        <dbReference type="Pfam" id="PF14111"/>
    </source>
</evidence>
<dbReference type="Proteomes" id="UP000813463">
    <property type="component" value="Chromosome 5"/>
</dbReference>
<dbReference type="RefSeq" id="XP_021850162.2">
    <property type="nucleotide sequence ID" value="XM_021994470.2"/>
</dbReference>
<dbReference type="InterPro" id="IPR036691">
    <property type="entry name" value="Endo/exonu/phosph_ase_sf"/>
</dbReference>
<evidence type="ECO:0000259" key="1">
    <source>
        <dbReference type="Pfam" id="PF03372"/>
    </source>
</evidence>
<keyword evidence="3" id="KW-1185">Reference proteome</keyword>
<reference evidence="4" key="2">
    <citation type="submission" date="2025-08" db="UniProtKB">
        <authorList>
            <consortium name="RefSeq"/>
        </authorList>
    </citation>
    <scope>IDENTIFICATION</scope>
    <source>
        <tissue evidence="4">Leaf</tissue>
    </source>
</reference>